<evidence type="ECO:0000313" key="1">
    <source>
        <dbReference type="EMBL" id="CAA9525477.1"/>
    </source>
</evidence>
<dbReference type="AlphaFoldDB" id="A0A6J4TJV4"/>
<name>A0A6J4TJV4_9SPHN</name>
<reference evidence="1" key="1">
    <citation type="submission" date="2020-02" db="EMBL/GenBank/DDBJ databases">
        <authorList>
            <person name="Meier V. D."/>
        </authorList>
    </citation>
    <scope>NUCLEOTIDE SEQUENCE</scope>
    <source>
        <strain evidence="1">AVDCRST_MAG31</strain>
    </source>
</reference>
<protein>
    <submittedName>
        <fullName evidence="1">Uncharacterized protein</fullName>
    </submittedName>
</protein>
<dbReference type="EMBL" id="CADCWA010000151">
    <property type="protein sequence ID" value="CAA9525477.1"/>
    <property type="molecule type" value="Genomic_DNA"/>
</dbReference>
<gene>
    <name evidence="1" type="ORF">AVDCRST_MAG31-1891</name>
</gene>
<accession>A0A6J4TJV4</accession>
<proteinExistence type="predicted"/>
<organism evidence="1">
    <name type="scientific">uncultured Sphingomonas sp</name>
    <dbReference type="NCBI Taxonomy" id="158754"/>
    <lineage>
        <taxon>Bacteria</taxon>
        <taxon>Pseudomonadati</taxon>
        <taxon>Pseudomonadota</taxon>
        <taxon>Alphaproteobacteria</taxon>
        <taxon>Sphingomonadales</taxon>
        <taxon>Sphingomonadaceae</taxon>
        <taxon>Sphingomonas</taxon>
        <taxon>environmental samples</taxon>
    </lineage>
</organism>
<sequence>MVALVTCLVEVWSSAMRMSPQPVLPDDWSRRNPIVQG</sequence>